<organism evidence="1 2">
    <name type="scientific">Rubroshorea leprosula</name>
    <dbReference type="NCBI Taxonomy" id="152421"/>
    <lineage>
        <taxon>Eukaryota</taxon>
        <taxon>Viridiplantae</taxon>
        <taxon>Streptophyta</taxon>
        <taxon>Embryophyta</taxon>
        <taxon>Tracheophyta</taxon>
        <taxon>Spermatophyta</taxon>
        <taxon>Magnoliopsida</taxon>
        <taxon>eudicotyledons</taxon>
        <taxon>Gunneridae</taxon>
        <taxon>Pentapetalae</taxon>
        <taxon>rosids</taxon>
        <taxon>malvids</taxon>
        <taxon>Malvales</taxon>
        <taxon>Dipterocarpaceae</taxon>
        <taxon>Rubroshorea</taxon>
    </lineage>
</organism>
<proteinExistence type="predicted"/>
<keyword evidence="2" id="KW-1185">Reference proteome</keyword>
<name>A0AAV5LQI4_9ROSI</name>
<dbReference type="Gene3D" id="6.10.250.1710">
    <property type="match status" value="1"/>
</dbReference>
<dbReference type="InterPro" id="IPR005024">
    <property type="entry name" value="Snf7_fam"/>
</dbReference>
<protein>
    <submittedName>
        <fullName evidence="1">Uncharacterized protein</fullName>
    </submittedName>
</protein>
<dbReference type="AlphaFoldDB" id="A0AAV5LQI4"/>
<dbReference type="EMBL" id="BPVZ01000136">
    <property type="protein sequence ID" value="GKV39730.1"/>
    <property type="molecule type" value="Genomic_DNA"/>
</dbReference>
<sequence>MMDLMNVGNDIQEFLRRSCNVPDDKDEEELMDELDALEARFLQHLQDMLHQPADPTLGGWVCSKLSANTFCEEDENCVNGNIHANVEGSTSN</sequence>
<reference evidence="1 2" key="1">
    <citation type="journal article" date="2021" name="Commun. Biol.">
        <title>The genome of Shorea leprosula (Dipterocarpaceae) highlights the ecological relevance of drought in aseasonal tropical rainforests.</title>
        <authorList>
            <person name="Ng K.K.S."/>
            <person name="Kobayashi M.J."/>
            <person name="Fawcett J.A."/>
            <person name="Hatakeyama M."/>
            <person name="Paape T."/>
            <person name="Ng C.H."/>
            <person name="Ang C.C."/>
            <person name="Tnah L.H."/>
            <person name="Lee C.T."/>
            <person name="Nishiyama T."/>
            <person name="Sese J."/>
            <person name="O'Brien M.J."/>
            <person name="Copetti D."/>
            <person name="Mohd Noor M.I."/>
            <person name="Ong R.C."/>
            <person name="Putra M."/>
            <person name="Sireger I.Z."/>
            <person name="Indrioko S."/>
            <person name="Kosugi Y."/>
            <person name="Izuno A."/>
            <person name="Isagi Y."/>
            <person name="Lee S.L."/>
            <person name="Shimizu K.K."/>
        </authorList>
    </citation>
    <scope>NUCLEOTIDE SEQUENCE [LARGE SCALE GENOMIC DNA]</scope>
    <source>
        <strain evidence="1">214</strain>
    </source>
</reference>
<dbReference type="Proteomes" id="UP001054252">
    <property type="component" value="Unassembled WGS sequence"/>
</dbReference>
<accession>A0AAV5LQI4</accession>
<gene>
    <name evidence="1" type="ORF">SLEP1_g47456</name>
</gene>
<dbReference type="Pfam" id="PF03357">
    <property type="entry name" value="Snf7"/>
    <property type="match status" value="1"/>
</dbReference>
<evidence type="ECO:0000313" key="1">
    <source>
        <dbReference type="EMBL" id="GKV39730.1"/>
    </source>
</evidence>
<dbReference type="GO" id="GO:0007034">
    <property type="term" value="P:vacuolar transport"/>
    <property type="evidence" value="ECO:0007669"/>
    <property type="project" value="InterPro"/>
</dbReference>
<evidence type="ECO:0000313" key="2">
    <source>
        <dbReference type="Proteomes" id="UP001054252"/>
    </source>
</evidence>
<comment type="caution">
    <text evidence="1">The sequence shown here is derived from an EMBL/GenBank/DDBJ whole genome shotgun (WGS) entry which is preliminary data.</text>
</comment>